<feature type="region of interest" description="Disordered" evidence="1">
    <location>
        <begin position="46"/>
        <end position="76"/>
    </location>
</feature>
<gene>
    <name evidence="2" type="ordered locus">MTR_8g042460</name>
</gene>
<accession>A0A072TP48</accession>
<proteinExistence type="predicted"/>
<evidence type="ECO:0000313" key="2">
    <source>
        <dbReference type="EMBL" id="KEH19187.1"/>
    </source>
</evidence>
<evidence type="ECO:0000313" key="4">
    <source>
        <dbReference type="Proteomes" id="UP000002051"/>
    </source>
</evidence>
<sequence length="76" mass="8582">MFNLFSRPNELFDDLNVNTKNLKGTPWKTCLAAAKPEGRLGQHCCSASAEQQKQNSKNAELSRQQQQKTAHSSQYQ</sequence>
<dbReference type="Proteomes" id="UP000002051">
    <property type="component" value="Chromosome 8"/>
</dbReference>
<evidence type="ECO:0000313" key="3">
    <source>
        <dbReference type="EnsemblPlants" id="KEH19187"/>
    </source>
</evidence>
<name>A0A072TP48_MEDTR</name>
<dbReference type="EnsemblPlants" id="KEH19187">
    <property type="protein sequence ID" value="KEH19187"/>
    <property type="gene ID" value="MTR_8g042460"/>
</dbReference>
<reference evidence="3" key="3">
    <citation type="submission" date="2015-04" db="UniProtKB">
        <authorList>
            <consortium name="EnsemblPlants"/>
        </authorList>
    </citation>
    <scope>IDENTIFICATION</scope>
    <source>
        <strain evidence="3">cv. Jemalong A17</strain>
    </source>
</reference>
<organism evidence="2 4">
    <name type="scientific">Medicago truncatula</name>
    <name type="common">Barrel medic</name>
    <name type="synonym">Medicago tribuloides</name>
    <dbReference type="NCBI Taxonomy" id="3880"/>
    <lineage>
        <taxon>Eukaryota</taxon>
        <taxon>Viridiplantae</taxon>
        <taxon>Streptophyta</taxon>
        <taxon>Embryophyta</taxon>
        <taxon>Tracheophyta</taxon>
        <taxon>Spermatophyta</taxon>
        <taxon>Magnoliopsida</taxon>
        <taxon>eudicotyledons</taxon>
        <taxon>Gunneridae</taxon>
        <taxon>Pentapetalae</taxon>
        <taxon>rosids</taxon>
        <taxon>fabids</taxon>
        <taxon>Fabales</taxon>
        <taxon>Fabaceae</taxon>
        <taxon>Papilionoideae</taxon>
        <taxon>50 kb inversion clade</taxon>
        <taxon>NPAAA clade</taxon>
        <taxon>Hologalegina</taxon>
        <taxon>IRL clade</taxon>
        <taxon>Trifolieae</taxon>
        <taxon>Medicago</taxon>
    </lineage>
</organism>
<dbReference type="AlphaFoldDB" id="A0A072TP48"/>
<feature type="compositionally biased region" description="Polar residues" evidence="1">
    <location>
        <begin position="48"/>
        <end position="76"/>
    </location>
</feature>
<dbReference type="EMBL" id="CM001224">
    <property type="protein sequence ID" value="KEH19187.1"/>
    <property type="molecule type" value="Genomic_DNA"/>
</dbReference>
<keyword evidence="4" id="KW-1185">Reference proteome</keyword>
<protein>
    <submittedName>
        <fullName evidence="2 3">Uncharacterized protein</fullName>
    </submittedName>
</protein>
<reference evidence="2 4" key="1">
    <citation type="journal article" date="2011" name="Nature">
        <title>The Medicago genome provides insight into the evolution of rhizobial symbioses.</title>
        <authorList>
            <person name="Young N.D."/>
            <person name="Debelle F."/>
            <person name="Oldroyd G.E."/>
            <person name="Geurts R."/>
            <person name="Cannon S.B."/>
            <person name="Udvardi M.K."/>
            <person name="Benedito V.A."/>
            <person name="Mayer K.F."/>
            <person name="Gouzy J."/>
            <person name="Schoof H."/>
            <person name="Van de Peer Y."/>
            <person name="Proost S."/>
            <person name="Cook D.R."/>
            <person name="Meyers B.C."/>
            <person name="Spannagl M."/>
            <person name="Cheung F."/>
            <person name="De Mita S."/>
            <person name="Krishnakumar V."/>
            <person name="Gundlach H."/>
            <person name="Zhou S."/>
            <person name="Mudge J."/>
            <person name="Bharti A.K."/>
            <person name="Murray J.D."/>
            <person name="Naoumkina M.A."/>
            <person name="Rosen B."/>
            <person name="Silverstein K.A."/>
            <person name="Tang H."/>
            <person name="Rombauts S."/>
            <person name="Zhao P.X."/>
            <person name="Zhou P."/>
            <person name="Barbe V."/>
            <person name="Bardou P."/>
            <person name="Bechner M."/>
            <person name="Bellec A."/>
            <person name="Berger A."/>
            <person name="Berges H."/>
            <person name="Bidwell S."/>
            <person name="Bisseling T."/>
            <person name="Choisne N."/>
            <person name="Couloux A."/>
            <person name="Denny R."/>
            <person name="Deshpande S."/>
            <person name="Dai X."/>
            <person name="Doyle J.J."/>
            <person name="Dudez A.M."/>
            <person name="Farmer A.D."/>
            <person name="Fouteau S."/>
            <person name="Franken C."/>
            <person name="Gibelin C."/>
            <person name="Gish J."/>
            <person name="Goldstein S."/>
            <person name="Gonzalez A.J."/>
            <person name="Green P.J."/>
            <person name="Hallab A."/>
            <person name="Hartog M."/>
            <person name="Hua A."/>
            <person name="Humphray S.J."/>
            <person name="Jeong D.H."/>
            <person name="Jing Y."/>
            <person name="Jocker A."/>
            <person name="Kenton S.M."/>
            <person name="Kim D.J."/>
            <person name="Klee K."/>
            <person name="Lai H."/>
            <person name="Lang C."/>
            <person name="Lin S."/>
            <person name="Macmil S.L."/>
            <person name="Magdelenat G."/>
            <person name="Matthews L."/>
            <person name="McCorrison J."/>
            <person name="Monaghan E.L."/>
            <person name="Mun J.H."/>
            <person name="Najar F.Z."/>
            <person name="Nicholson C."/>
            <person name="Noirot C."/>
            <person name="O'Bleness M."/>
            <person name="Paule C.R."/>
            <person name="Poulain J."/>
            <person name="Prion F."/>
            <person name="Qin B."/>
            <person name="Qu C."/>
            <person name="Retzel E.F."/>
            <person name="Riddle C."/>
            <person name="Sallet E."/>
            <person name="Samain S."/>
            <person name="Samson N."/>
            <person name="Sanders I."/>
            <person name="Saurat O."/>
            <person name="Scarpelli C."/>
            <person name="Schiex T."/>
            <person name="Segurens B."/>
            <person name="Severin A.J."/>
            <person name="Sherrier D.J."/>
            <person name="Shi R."/>
            <person name="Sims S."/>
            <person name="Singer S.R."/>
            <person name="Sinharoy S."/>
            <person name="Sterck L."/>
            <person name="Viollet A."/>
            <person name="Wang B.B."/>
            <person name="Wang K."/>
            <person name="Wang M."/>
            <person name="Wang X."/>
            <person name="Warfsmann J."/>
            <person name="Weissenbach J."/>
            <person name="White D.D."/>
            <person name="White J.D."/>
            <person name="Wiley G.B."/>
            <person name="Wincker P."/>
            <person name="Xing Y."/>
            <person name="Yang L."/>
            <person name="Yao Z."/>
            <person name="Ying F."/>
            <person name="Zhai J."/>
            <person name="Zhou L."/>
            <person name="Zuber A."/>
            <person name="Denarie J."/>
            <person name="Dixon R.A."/>
            <person name="May G.D."/>
            <person name="Schwartz D.C."/>
            <person name="Rogers J."/>
            <person name="Quetier F."/>
            <person name="Town C.D."/>
            <person name="Roe B.A."/>
        </authorList>
    </citation>
    <scope>NUCLEOTIDE SEQUENCE [LARGE SCALE GENOMIC DNA]</scope>
    <source>
        <strain evidence="2">A17</strain>
        <strain evidence="3 4">cv. Jemalong A17</strain>
    </source>
</reference>
<evidence type="ECO:0000256" key="1">
    <source>
        <dbReference type="SAM" id="MobiDB-lite"/>
    </source>
</evidence>
<dbReference type="HOGENOM" id="CLU_2658283_0_0_1"/>
<reference evidence="2 4" key="2">
    <citation type="journal article" date="2014" name="BMC Genomics">
        <title>An improved genome release (version Mt4.0) for the model legume Medicago truncatula.</title>
        <authorList>
            <person name="Tang H."/>
            <person name="Krishnakumar V."/>
            <person name="Bidwell S."/>
            <person name="Rosen B."/>
            <person name="Chan A."/>
            <person name="Zhou S."/>
            <person name="Gentzbittel L."/>
            <person name="Childs K.L."/>
            <person name="Yandell M."/>
            <person name="Gundlach H."/>
            <person name="Mayer K.F."/>
            <person name="Schwartz D.C."/>
            <person name="Town C.D."/>
        </authorList>
    </citation>
    <scope>GENOME REANNOTATION</scope>
    <source>
        <strain evidence="2">A17</strain>
        <strain evidence="3 4">cv. Jemalong A17</strain>
    </source>
</reference>